<dbReference type="Proteomes" id="UP000609346">
    <property type="component" value="Unassembled WGS sequence"/>
</dbReference>
<dbReference type="InterPro" id="IPR027417">
    <property type="entry name" value="P-loop_NTPase"/>
</dbReference>
<reference evidence="1 2" key="1">
    <citation type="submission" date="2020-09" db="EMBL/GenBank/DDBJ databases">
        <title>Paenibacillus sp. strain PR3 16S rRNA gene Genome sequencing and assembly.</title>
        <authorList>
            <person name="Kim J."/>
        </authorList>
    </citation>
    <scope>NUCLEOTIDE SEQUENCE [LARGE SCALE GENOMIC DNA]</scope>
    <source>
        <strain evidence="1 2">PR3</strain>
    </source>
</reference>
<accession>A0ABR8MUN9</accession>
<name>A0ABR8MUN9_9BACL</name>
<dbReference type="EMBL" id="JACXZA010000003">
    <property type="protein sequence ID" value="MBD3919678.1"/>
    <property type="molecule type" value="Genomic_DNA"/>
</dbReference>
<sequence length="382" mass="44086">MINSNLILFEGIPGSGKSTTARSVSIQLDLAGVPNSFIHELASNHPINFFNEVYLNETEFSEFSELLSLFDSVSGVTTTIENMYCVSLLELRRSHLISNKAELIKELFPFFWINDPSRYLAIARTKVQSFVKRVIEENEVIIMEGSIIQFFTDGLLLNGFSKSVIMKFINSLMEELKSLNPVIIYLTPSDKESSIRKMFEIRGETYKVGRHFPYAQGKQKNDFELYIDFLTEYDEIAQEIVNHSNFVKLSIDIAKRNWIDYEQLILRILEVGRCDKMLDNHHFSIFTGEYVWNDLTFKISFENGILYGSYNNYKKRLIPKNESEFYICDNSVELLFSMSSDKKTSSNCFTIGGRDISQDWSVIGNKFTRLLTEEHDPTGNFS</sequence>
<gene>
    <name evidence="1" type="ORF">H8B09_13015</name>
</gene>
<dbReference type="Gene3D" id="3.40.50.300">
    <property type="entry name" value="P-loop containing nucleotide triphosphate hydrolases"/>
    <property type="match status" value="1"/>
</dbReference>
<protein>
    <submittedName>
        <fullName evidence="1">Uncharacterized protein</fullName>
    </submittedName>
</protein>
<proteinExistence type="predicted"/>
<evidence type="ECO:0000313" key="2">
    <source>
        <dbReference type="Proteomes" id="UP000609346"/>
    </source>
</evidence>
<dbReference type="RefSeq" id="WP_191203977.1">
    <property type="nucleotide sequence ID" value="NZ_JACXZA010000003.1"/>
</dbReference>
<organism evidence="1 2">
    <name type="scientific">Paenibacillus terricola</name>
    <dbReference type="NCBI Taxonomy" id="2763503"/>
    <lineage>
        <taxon>Bacteria</taxon>
        <taxon>Bacillati</taxon>
        <taxon>Bacillota</taxon>
        <taxon>Bacilli</taxon>
        <taxon>Bacillales</taxon>
        <taxon>Paenibacillaceae</taxon>
        <taxon>Paenibacillus</taxon>
    </lineage>
</organism>
<comment type="caution">
    <text evidence="1">The sequence shown here is derived from an EMBL/GenBank/DDBJ whole genome shotgun (WGS) entry which is preliminary data.</text>
</comment>
<evidence type="ECO:0000313" key="1">
    <source>
        <dbReference type="EMBL" id="MBD3919678.1"/>
    </source>
</evidence>
<dbReference type="SUPFAM" id="SSF52540">
    <property type="entry name" value="P-loop containing nucleoside triphosphate hydrolases"/>
    <property type="match status" value="1"/>
</dbReference>
<keyword evidence="2" id="KW-1185">Reference proteome</keyword>